<proteinExistence type="predicted"/>
<dbReference type="PROSITE" id="PS51257">
    <property type="entry name" value="PROKAR_LIPOPROTEIN"/>
    <property type="match status" value="1"/>
</dbReference>
<dbReference type="AlphaFoldDB" id="A0A7X2ZSM8"/>
<keyword evidence="2" id="KW-1185">Reference proteome</keyword>
<name>A0A7X2ZSM8_9FLAO</name>
<keyword evidence="1" id="KW-0449">Lipoprotein</keyword>
<organism evidence="1 2">
    <name type="scientific">Zobellia amurskyensis</name>
    <dbReference type="NCBI Taxonomy" id="248905"/>
    <lineage>
        <taxon>Bacteria</taxon>
        <taxon>Pseudomonadati</taxon>
        <taxon>Bacteroidota</taxon>
        <taxon>Flavobacteriia</taxon>
        <taxon>Flavobacteriales</taxon>
        <taxon>Flavobacteriaceae</taxon>
        <taxon>Zobellia</taxon>
    </lineage>
</organism>
<sequence>MKNKTKYIKYLSIVVSMLVFIGCDDFLDVNENPNDPSISTPDLTLPVAQQALVDINAEEMTYLGQFMTYNWSTPSNWSANQELIQYNIANTFFSNIFEESYLLIFKDLTFVENFGGDESEIDYSAYKAIATILKSFQYQYLVDLYGDIPFSEANLRAENPTPAYDNEEAIYTALIDNLTTAAVLALNVSADAENPGTQDIIYGGDMTHWAEFANTIKLRLLVRLSGTGQDAYIQEQLALIAANGAGYITSNVSANPGYSDNEGKQSPFFGYIGRGPNDTTLDRNDFTVATDYILEYLTTNGDDRLNQLYSEAVNGGYKGAEQTTILPGSGFTSNDLSHVGPGLLVSSEQDQPLMLYSESLLLQAEATVRGYLPGGDAAAKALYEAAIEESFEYLHVPAIEADATATPPIEAATTLERAQAYHSQPIKNVAWDSSTNKIEAIITQKWIALNGTSSIESWVELTRTGFPVGLPIPAESDGVRPVRLLYPDSEVGRNALNVPKQTKSDAFTNNPFWK</sequence>
<protein>
    <submittedName>
        <fullName evidence="1">SusD/RagB family nutrient-binding outer membrane lipoprotein</fullName>
    </submittedName>
</protein>
<dbReference type="EMBL" id="RCNR01000010">
    <property type="protein sequence ID" value="MUH35642.1"/>
    <property type="molecule type" value="Genomic_DNA"/>
</dbReference>
<reference evidence="1 2" key="1">
    <citation type="journal article" date="2019" name="Mar. Drugs">
        <title>Comparative Genomics and CAZyme Genome Repertoires of Marine Zobellia amurskyensis KMM 3526(T) and Zobellia laminariae KMM 3676(T).</title>
        <authorList>
            <person name="Chernysheva N."/>
            <person name="Bystritskaya E."/>
            <person name="Stenkova A."/>
            <person name="Golovkin I."/>
            <person name="Nedashkovskaya O."/>
            <person name="Isaeva M."/>
        </authorList>
    </citation>
    <scope>NUCLEOTIDE SEQUENCE [LARGE SCALE GENOMIC DNA]</scope>
    <source>
        <strain evidence="1 2">KMM 3526</strain>
    </source>
</reference>
<dbReference type="RefSeq" id="WP_155599432.1">
    <property type="nucleotide sequence ID" value="NZ_RCNR01000010.1"/>
</dbReference>
<dbReference type="SUPFAM" id="SSF48452">
    <property type="entry name" value="TPR-like"/>
    <property type="match status" value="1"/>
</dbReference>
<evidence type="ECO:0000313" key="2">
    <source>
        <dbReference type="Proteomes" id="UP000540519"/>
    </source>
</evidence>
<comment type="caution">
    <text evidence="1">The sequence shown here is derived from an EMBL/GenBank/DDBJ whole genome shotgun (WGS) entry which is preliminary data.</text>
</comment>
<gene>
    <name evidence="1" type="ORF">D9O36_07310</name>
</gene>
<dbReference type="Proteomes" id="UP000540519">
    <property type="component" value="Unassembled WGS sequence"/>
</dbReference>
<dbReference type="InterPro" id="IPR041662">
    <property type="entry name" value="SusD-like_2"/>
</dbReference>
<evidence type="ECO:0000313" key="1">
    <source>
        <dbReference type="EMBL" id="MUH35642.1"/>
    </source>
</evidence>
<dbReference type="OrthoDB" id="725917at2"/>
<dbReference type="Gene3D" id="1.25.40.390">
    <property type="match status" value="1"/>
</dbReference>
<dbReference type="InterPro" id="IPR011990">
    <property type="entry name" value="TPR-like_helical_dom_sf"/>
</dbReference>
<accession>A0A7X2ZSM8</accession>
<dbReference type="Pfam" id="PF12771">
    <property type="entry name" value="SusD-like_2"/>
    <property type="match status" value="1"/>
</dbReference>